<dbReference type="Proteomes" id="UP000001307">
    <property type="component" value="Unassembled WGS sequence"/>
</dbReference>
<dbReference type="Gene3D" id="3.40.50.10580">
    <property type="entry name" value="ATPase, V1 complex, subunit F"/>
    <property type="match status" value="1"/>
</dbReference>
<dbReference type="PANTHER" id="PTHR13861:SF2">
    <property type="entry name" value="V-TYPE PROTON ATPASE SUBUNIT F"/>
    <property type="match status" value="1"/>
</dbReference>
<dbReference type="InterPro" id="IPR008218">
    <property type="entry name" value="ATPase_V1-cplx_f_g_su"/>
</dbReference>
<dbReference type="SUPFAM" id="SSF159468">
    <property type="entry name" value="AtpF-like"/>
    <property type="match status" value="1"/>
</dbReference>
<dbReference type="PANTHER" id="PTHR13861">
    <property type="entry name" value="VACUOLAR ATP SYNTHASE SUBUNIT F"/>
    <property type="match status" value="1"/>
</dbReference>
<evidence type="ECO:0000256" key="1">
    <source>
        <dbReference type="ARBA" id="ARBA00010148"/>
    </source>
</evidence>
<evidence type="ECO:0000313" key="6">
    <source>
        <dbReference type="EMBL" id="CBY12893.1"/>
    </source>
</evidence>
<sequence length="144" mass="16472">MLGGKLMTIIGDEDTVTGFLMGGIGELNKERHPNFFVVDKETETKDIEASLKTFLARSDVGIVMITQCHAEKVRHLIDAHMEPIPTILEIPSKDNPYDPEKDSVLKRARFEIGKKNGFILGKPWFFCQLETEYSEFMESEQRHK</sequence>
<reference evidence="6" key="1">
    <citation type="journal article" date="2010" name="Science">
        <title>Plasticity of animal genome architecture unmasked by rapid evolution of a pelagic tunicate.</title>
        <authorList>
            <person name="Denoeud F."/>
            <person name="Henriet S."/>
            <person name="Mungpakdee S."/>
            <person name="Aury J.M."/>
            <person name="Da Silva C."/>
            <person name="Brinkmann H."/>
            <person name="Mikhaleva J."/>
            <person name="Olsen L.C."/>
            <person name="Jubin C."/>
            <person name="Canestro C."/>
            <person name="Bouquet J.M."/>
            <person name="Danks G."/>
            <person name="Poulain J."/>
            <person name="Campsteijn C."/>
            <person name="Adamski M."/>
            <person name="Cross I."/>
            <person name="Yadetie F."/>
            <person name="Muffato M."/>
            <person name="Louis A."/>
            <person name="Butcher S."/>
            <person name="Tsagkogeorga G."/>
            <person name="Konrad A."/>
            <person name="Singh S."/>
            <person name="Jensen M.F."/>
            <person name="Cong E.H."/>
            <person name="Eikeseth-Otteraa H."/>
            <person name="Noel B."/>
            <person name="Anthouard V."/>
            <person name="Porcel B.M."/>
            <person name="Kachouri-Lafond R."/>
            <person name="Nishino A."/>
            <person name="Ugolini M."/>
            <person name="Chourrout P."/>
            <person name="Nishida H."/>
            <person name="Aasland R."/>
            <person name="Huzurbazar S."/>
            <person name="Westhof E."/>
            <person name="Delsuc F."/>
            <person name="Lehrach H."/>
            <person name="Reinhardt R."/>
            <person name="Weissenbach J."/>
            <person name="Roy S.W."/>
            <person name="Artiguenave F."/>
            <person name="Postlethwait J.H."/>
            <person name="Manak J.R."/>
            <person name="Thompson E.M."/>
            <person name="Jaillon O."/>
            <person name="Du Pasquier L."/>
            <person name="Boudinot P."/>
            <person name="Liberles D.A."/>
            <person name="Volff J.N."/>
            <person name="Philippe H."/>
            <person name="Lenhard B."/>
            <person name="Roest Crollius H."/>
            <person name="Wincker P."/>
            <person name="Chourrout D."/>
        </authorList>
    </citation>
    <scope>NUCLEOTIDE SEQUENCE [LARGE SCALE GENOMIC DNA]</scope>
</reference>
<dbReference type="EMBL" id="FN653146">
    <property type="protein sequence ID" value="CBY12893.1"/>
    <property type="molecule type" value="Genomic_DNA"/>
</dbReference>
<dbReference type="OrthoDB" id="10261947at2759"/>
<organism evidence="6">
    <name type="scientific">Oikopleura dioica</name>
    <name type="common">Tunicate</name>
    <dbReference type="NCBI Taxonomy" id="34765"/>
    <lineage>
        <taxon>Eukaryota</taxon>
        <taxon>Metazoa</taxon>
        <taxon>Chordata</taxon>
        <taxon>Tunicata</taxon>
        <taxon>Appendicularia</taxon>
        <taxon>Copelata</taxon>
        <taxon>Oikopleuridae</taxon>
        <taxon>Oikopleura</taxon>
    </lineage>
</organism>
<evidence type="ECO:0000256" key="3">
    <source>
        <dbReference type="ARBA" id="ARBA00022781"/>
    </source>
</evidence>
<evidence type="ECO:0000313" key="7">
    <source>
        <dbReference type="Proteomes" id="UP000001307"/>
    </source>
</evidence>
<accession>E4XT31</accession>
<evidence type="ECO:0000256" key="5">
    <source>
        <dbReference type="ARBA" id="ARBA00032267"/>
    </source>
</evidence>
<keyword evidence="3" id="KW-0375">Hydrogen ion transport</keyword>
<dbReference type="GO" id="GO:0046961">
    <property type="term" value="F:proton-transporting ATPase activity, rotational mechanism"/>
    <property type="evidence" value="ECO:0007669"/>
    <property type="project" value="InterPro"/>
</dbReference>
<keyword evidence="4" id="KW-0406">Ion transport</keyword>
<keyword evidence="2" id="KW-0813">Transport</keyword>
<dbReference type="FunCoup" id="E4XT31">
    <property type="interactions" value="545"/>
</dbReference>
<dbReference type="InterPro" id="IPR036906">
    <property type="entry name" value="ATPase_V1_fsu_sf"/>
</dbReference>
<evidence type="ECO:0000256" key="4">
    <source>
        <dbReference type="ARBA" id="ARBA00023065"/>
    </source>
</evidence>
<gene>
    <name evidence="6" type="ORF">GSOID_T00002958001</name>
</gene>
<dbReference type="InterPro" id="IPR005772">
    <property type="entry name" value="ATPase_V1-cplx_fsu_euk"/>
</dbReference>
<dbReference type="Pfam" id="PF01990">
    <property type="entry name" value="ATP-synt_F"/>
    <property type="match status" value="1"/>
</dbReference>
<dbReference type="InParanoid" id="E4XT31"/>
<name>E4XT31_OIKDI</name>
<proteinExistence type="inferred from homology"/>
<keyword evidence="7" id="KW-1185">Reference proteome</keyword>
<comment type="similarity">
    <text evidence="1">Belongs to the V-ATPase F subunit family.</text>
</comment>
<dbReference type="GO" id="GO:0033180">
    <property type="term" value="C:proton-transporting V-type ATPase, V1 domain"/>
    <property type="evidence" value="ECO:0007669"/>
    <property type="project" value="InterPro"/>
</dbReference>
<evidence type="ECO:0000256" key="2">
    <source>
        <dbReference type="ARBA" id="ARBA00022448"/>
    </source>
</evidence>
<protein>
    <recommendedName>
        <fullName evidence="5">V-ATPase 14 kDa subunit</fullName>
    </recommendedName>
</protein>
<dbReference type="AlphaFoldDB" id="E4XT31"/>
<dbReference type="NCBIfam" id="TIGR01101">
    <property type="entry name" value="V_ATP_synt_F"/>
    <property type="match status" value="1"/>
</dbReference>